<organism evidence="3">
    <name type="scientific">Chaetomium thermophilum (strain DSM 1495 / CBS 144.50 / IMI 039719)</name>
    <name type="common">Thermochaetoides thermophila</name>
    <dbReference type="NCBI Taxonomy" id="759272"/>
    <lineage>
        <taxon>Eukaryota</taxon>
        <taxon>Fungi</taxon>
        <taxon>Dikarya</taxon>
        <taxon>Ascomycota</taxon>
        <taxon>Pezizomycotina</taxon>
        <taxon>Sordariomycetes</taxon>
        <taxon>Sordariomycetidae</taxon>
        <taxon>Sordariales</taxon>
        <taxon>Chaetomiaceae</taxon>
        <taxon>Thermochaetoides</taxon>
    </lineage>
</organism>
<proteinExistence type="predicted"/>
<sequence length="561" mass="60406">MTADTFDTLILPVVAQEDDNWLSRMNANPRVENILGPRGAAIVNVITQRRNVLAAESRKLTHRAQQMDKLLSWIKKAREWAALSTQQGAGLLLSQQQPPHPPVTMSSKITGTKSQLFSSVLPQGTLRGISLDSMQSSLPLFGGDILTGQLEQQLLPGDQSLFTSAHQGMVRMGTVSAELKMQSEQMFTQGQQLQEGHGNKFMEGMLPQQQLAPGPVYPPCTPGCGMPFASQTHPAVRDSMLCHHSAGVAEHQPQHQSSSFGGGLAGTTSAKRRAVSFQSADIPFRGMAGRFTNTGRHNSGNSQRLSDQTGRRIPPNPEVHDVDKVVHQSNPELYKRLFGDKVKVQPYVPPSPFLDDDGEERLNGGEQPGQTFRGSKSFTSGQLSAHEVSMDQLTLQPTIDAGRATAEAQGQSNPLSDDQIGLTLNSQDFSQDVVLSNENFFDCQGRNLDTQRGNMNAGAAGVNLSMGTRATNPADVHDFVTVPATHPDIGGLNRSSTIAPSQSTAPTVQGRLEGVTESSFTVVAAEISTTTQNHTHSVGSDKDKELEIMMNQAIDEGSGSQ</sequence>
<dbReference type="KEGG" id="cthr:CTHT_0055650"/>
<feature type="region of interest" description="Disordered" evidence="1">
    <location>
        <begin position="352"/>
        <end position="377"/>
    </location>
</feature>
<reference evidence="2 3" key="1">
    <citation type="journal article" date="2011" name="Cell">
        <title>Insight into structure and assembly of the nuclear pore complex by utilizing the genome of a eukaryotic thermophile.</title>
        <authorList>
            <person name="Amlacher S."/>
            <person name="Sarges P."/>
            <person name="Flemming D."/>
            <person name="van Noort V."/>
            <person name="Kunze R."/>
            <person name="Devos D.P."/>
            <person name="Arumugam M."/>
            <person name="Bork P."/>
            <person name="Hurt E."/>
        </authorList>
    </citation>
    <scope>NUCLEOTIDE SEQUENCE [LARGE SCALE GENOMIC DNA]</scope>
    <source>
        <strain evidence="3">DSM 1495 / CBS 144.50 / IMI 039719</strain>
    </source>
</reference>
<feature type="compositionally biased region" description="Polar residues" evidence="1">
    <location>
        <begin position="291"/>
        <end position="308"/>
    </location>
</feature>
<dbReference type="RefSeq" id="XP_006695896.1">
    <property type="nucleotide sequence ID" value="XM_006695833.1"/>
</dbReference>
<accession>G0SC25</accession>
<feature type="compositionally biased region" description="Polar residues" evidence="1">
    <location>
        <begin position="368"/>
        <end position="377"/>
    </location>
</feature>
<evidence type="ECO:0000313" key="2">
    <source>
        <dbReference type="EMBL" id="EGS18951.1"/>
    </source>
</evidence>
<dbReference type="AlphaFoldDB" id="G0SC25"/>
<gene>
    <name evidence="2" type="ORF">CTHT_0055650</name>
</gene>
<protein>
    <submittedName>
        <fullName evidence="2">Uncharacterized protein</fullName>
    </submittedName>
</protein>
<keyword evidence="3" id="KW-1185">Reference proteome</keyword>
<name>G0SC25_CHATD</name>
<evidence type="ECO:0000313" key="3">
    <source>
        <dbReference type="Proteomes" id="UP000008066"/>
    </source>
</evidence>
<dbReference type="EMBL" id="GL988045">
    <property type="protein sequence ID" value="EGS18951.1"/>
    <property type="molecule type" value="Genomic_DNA"/>
</dbReference>
<feature type="region of interest" description="Disordered" evidence="1">
    <location>
        <begin position="286"/>
        <end position="319"/>
    </location>
</feature>
<dbReference type="Proteomes" id="UP000008066">
    <property type="component" value="Unassembled WGS sequence"/>
</dbReference>
<evidence type="ECO:0000256" key="1">
    <source>
        <dbReference type="SAM" id="MobiDB-lite"/>
    </source>
</evidence>
<dbReference type="HOGENOM" id="CLU_485704_0_0_1"/>
<dbReference type="GeneID" id="18259603"/>